<dbReference type="Gene3D" id="1.25.40.20">
    <property type="entry name" value="Ankyrin repeat-containing domain"/>
    <property type="match status" value="1"/>
</dbReference>
<evidence type="ECO:0000256" key="1">
    <source>
        <dbReference type="ARBA" id="ARBA00004236"/>
    </source>
</evidence>
<dbReference type="SMART" id="SM00248">
    <property type="entry name" value="ANK"/>
    <property type="match status" value="3"/>
</dbReference>
<organism evidence="12 13">
    <name type="scientific">Patiria miniata</name>
    <name type="common">Bat star</name>
    <name type="synonym">Asterina miniata</name>
    <dbReference type="NCBI Taxonomy" id="46514"/>
    <lineage>
        <taxon>Eukaryota</taxon>
        <taxon>Metazoa</taxon>
        <taxon>Echinodermata</taxon>
        <taxon>Eleutherozoa</taxon>
        <taxon>Asterozoa</taxon>
        <taxon>Asteroidea</taxon>
        <taxon>Valvatacea</taxon>
        <taxon>Valvatida</taxon>
        <taxon>Asterinidae</taxon>
        <taxon>Patiria</taxon>
    </lineage>
</organism>
<dbReference type="InterPro" id="IPR021832">
    <property type="entry name" value="ANKRD13"/>
</dbReference>
<dbReference type="GO" id="GO:0140036">
    <property type="term" value="F:ubiquitin-modified protein reader activity"/>
    <property type="evidence" value="ECO:0007669"/>
    <property type="project" value="UniProtKB-ARBA"/>
</dbReference>
<evidence type="ECO:0000256" key="8">
    <source>
        <dbReference type="PROSITE-ProRule" id="PRU00023"/>
    </source>
</evidence>
<dbReference type="FunFam" id="1.25.40.20:FF:000057">
    <property type="entry name" value="Ankyrin repeat domain-containing protein 13B"/>
    <property type="match status" value="1"/>
</dbReference>
<dbReference type="PROSITE" id="PS50088">
    <property type="entry name" value="ANK_REPEAT"/>
    <property type="match status" value="1"/>
</dbReference>
<dbReference type="InterPro" id="IPR002110">
    <property type="entry name" value="Ankyrin_rpt"/>
</dbReference>
<feature type="region of interest" description="Disordered" evidence="10">
    <location>
        <begin position="459"/>
        <end position="488"/>
    </location>
</feature>
<dbReference type="AlphaFoldDB" id="A0A914A845"/>
<keyword evidence="4" id="KW-0677">Repeat</keyword>
<evidence type="ECO:0000256" key="9">
    <source>
        <dbReference type="SAM" id="Coils"/>
    </source>
</evidence>
<keyword evidence="9" id="KW-0175">Coiled coil</keyword>
<dbReference type="Pfam" id="PF12796">
    <property type="entry name" value="Ank_2"/>
    <property type="match status" value="1"/>
</dbReference>
<keyword evidence="5" id="KW-0967">Endosome</keyword>
<dbReference type="GO" id="GO:0005770">
    <property type="term" value="C:late endosome"/>
    <property type="evidence" value="ECO:0007669"/>
    <property type="project" value="UniProtKB-SubCell"/>
</dbReference>
<keyword evidence="8" id="KW-0040">ANK repeat</keyword>
<dbReference type="PANTHER" id="PTHR12447">
    <property type="entry name" value="ANKYRIN REPEAT DOMAIN-CONTAINING PROTEIN 13"/>
    <property type="match status" value="1"/>
</dbReference>
<dbReference type="Proteomes" id="UP000887568">
    <property type="component" value="Unplaced"/>
</dbReference>
<evidence type="ECO:0000313" key="13">
    <source>
        <dbReference type="Proteomes" id="UP000887568"/>
    </source>
</evidence>
<dbReference type="Pfam" id="PF11904">
    <property type="entry name" value="ANKRD13_C"/>
    <property type="match status" value="1"/>
</dbReference>
<evidence type="ECO:0000256" key="4">
    <source>
        <dbReference type="ARBA" id="ARBA00022737"/>
    </source>
</evidence>
<comment type="function">
    <text evidence="7">Ubiquitin-binding protein that specifically recognizes and binds 'Lys-63'-linked ubiquitin. Does not bind 'Lys-48'-linked ubiquitin. Positively regulates the internalization of ligand-activated EGFR by binding to the Ub moiety of ubiquitinated EGFR at the cell membrane.</text>
</comment>
<keyword evidence="6" id="KW-0472">Membrane</keyword>
<dbReference type="RefSeq" id="XP_038059948.1">
    <property type="nucleotide sequence ID" value="XM_038204020.1"/>
</dbReference>
<dbReference type="InterPro" id="IPR003903">
    <property type="entry name" value="UIM_dom"/>
</dbReference>
<dbReference type="PROSITE" id="PS50297">
    <property type="entry name" value="ANK_REP_REGION"/>
    <property type="match status" value="1"/>
</dbReference>
<dbReference type="SMART" id="SM00726">
    <property type="entry name" value="UIM"/>
    <property type="match status" value="3"/>
</dbReference>
<feature type="repeat" description="ANK" evidence="8">
    <location>
        <begin position="47"/>
        <end position="79"/>
    </location>
</feature>
<feature type="region of interest" description="Disordered" evidence="10">
    <location>
        <begin position="564"/>
        <end position="612"/>
    </location>
</feature>
<keyword evidence="13" id="KW-1185">Reference proteome</keyword>
<dbReference type="OrthoDB" id="1585644at2759"/>
<evidence type="ECO:0000256" key="10">
    <source>
        <dbReference type="SAM" id="MobiDB-lite"/>
    </source>
</evidence>
<feature type="domain" description="Ankyrin repeat" evidence="11">
    <location>
        <begin position="163"/>
        <end position="501"/>
    </location>
</feature>
<feature type="coiled-coil region" evidence="9">
    <location>
        <begin position="617"/>
        <end position="644"/>
    </location>
</feature>
<evidence type="ECO:0000256" key="6">
    <source>
        <dbReference type="ARBA" id="ARBA00023136"/>
    </source>
</evidence>
<accession>A0A914A845</accession>
<evidence type="ECO:0000313" key="12">
    <source>
        <dbReference type="EnsemblMetazoa" id="XP_038059948.1"/>
    </source>
</evidence>
<dbReference type="InterPro" id="IPR036770">
    <property type="entry name" value="Ankyrin_rpt-contain_sf"/>
</dbReference>
<evidence type="ECO:0000256" key="3">
    <source>
        <dbReference type="ARBA" id="ARBA00022475"/>
    </source>
</evidence>
<dbReference type="PROSITE" id="PS50330">
    <property type="entry name" value="UIM"/>
    <property type="match status" value="1"/>
</dbReference>
<evidence type="ECO:0000256" key="7">
    <source>
        <dbReference type="ARBA" id="ARBA00024956"/>
    </source>
</evidence>
<comment type="subcellular location">
    <subcellularLocation>
        <location evidence="1">Cell membrane</location>
    </subcellularLocation>
    <subcellularLocation>
        <location evidence="2">Late endosome</location>
    </subcellularLocation>
</comment>
<dbReference type="EnsemblMetazoa" id="XM_038204020.1">
    <property type="protein sequence ID" value="XP_038059948.1"/>
    <property type="gene ID" value="LOC119730952"/>
</dbReference>
<reference evidence="12" key="1">
    <citation type="submission" date="2022-11" db="UniProtKB">
        <authorList>
            <consortium name="EnsemblMetazoa"/>
        </authorList>
    </citation>
    <scope>IDENTIFICATION</scope>
</reference>
<proteinExistence type="predicted"/>
<sequence length="649" mass="73373">MAEPGMATAESLEQLFPIHWAVWHNDIGNLSRLLETKQGDIEAIDPHGRSPLHLAVTLGHLESVRILLRYNAQVNIENKGGWNALQEAISTGDPEIVQIVLQHRDHQRATSRISGIPLLLEKLRQAPDFYVEMKWEFTSWVPLMSRICPHDTYRVWKSGPNVRIDTTLIGFDNMTWLRGSRSFIFKSEDDHKFQFMEIDHDKQVVYAELLELQPHHDLSRMRPAEEAIATRLTSSITNTFIDTDKIEFTRSKAGIWGWRHDKVETINSYDCKVFAASNVQLTTKTRSEHLTREDKEKNKQSTSVFTSPLQSLLGVAEQQQEEISGQGTDELSITNPVNPTDIRPEEYFNADFDLSTRDIGRPKELATKVQKFRATLWLSEHHPLSLQEQVLPIIDLMAISNAHFAKLRDFITLQLPAGFPVKIEIPLFHILNASITFGNLYANREPVNGVTNVVVEDLANPEAKQDDSTRDNDADKDTDESEAPMTVCSVDPSVFDVPQGYGLYQTGEVRYGEDELLQLAIQQSLMEGSNEEQMAILDSMGREPSRRSVEDQLLDRAIQESLLCSRPDGDAPSEPTSDPASDASFEPVTVTANSIHPSDRPLPRPPVEGPDQLELALQLSQQEMMEAEQLRKQEEEELAMILQLSLTEK</sequence>
<dbReference type="GO" id="GO:0005886">
    <property type="term" value="C:plasma membrane"/>
    <property type="evidence" value="ECO:0007669"/>
    <property type="project" value="UniProtKB-SubCell"/>
</dbReference>
<evidence type="ECO:0000259" key="11">
    <source>
        <dbReference type="Pfam" id="PF11904"/>
    </source>
</evidence>
<feature type="compositionally biased region" description="Basic and acidic residues" evidence="10">
    <location>
        <begin position="463"/>
        <end position="475"/>
    </location>
</feature>
<keyword evidence="3" id="KW-1003">Cell membrane</keyword>
<dbReference type="GeneID" id="119730952"/>
<dbReference type="InterPro" id="IPR055285">
    <property type="entry name" value="ANKRD13_C"/>
</dbReference>
<dbReference type="OMA" id="TQKFRAN"/>
<name>A0A914A845_PATMI</name>
<evidence type="ECO:0000256" key="2">
    <source>
        <dbReference type="ARBA" id="ARBA00004603"/>
    </source>
</evidence>
<protein>
    <recommendedName>
        <fullName evidence="11">Ankyrin repeat domain-containing protein</fullName>
    </recommendedName>
</protein>
<dbReference type="GO" id="GO:0002091">
    <property type="term" value="P:negative regulation of receptor internalization"/>
    <property type="evidence" value="ECO:0007669"/>
    <property type="project" value="UniProtKB-ARBA"/>
</dbReference>
<evidence type="ECO:0000256" key="5">
    <source>
        <dbReference type="ARBA" id="ARBA00022753"/>
    </source>
</evidence>
<dbReference type="SUPFAM" id="SSF48403">
    <property type="entry name" value="Ankyrin repeat"/>
    <property type="match status" value="1"/>
</dbReference>
<dbReference type="PANTHER" id="PTHR12447:SF31">
    <property type="entry name" value="LD31969P"/>
    <property type="match status" value="1"/>
</dbReference>